<gene>
    <name evidence="1" type="ORF">TSPI_01956</name>
</gene>
<evidence type="ECO:0000313" key="1">
    <source>
        <dbReference type="EMBL" id="KAL1232466.1"/>
    </source>
</evidence>
<dbReference type="EMBL" id="JBEUSY010000451">
    <property type="protein sequence ID" value="KAL1232466.1"/>
    <property type="molecule type" value="Genomic_DNA"/>
</dbReference>
<comment type="caution">
    <text evidence="1">The sequence shown here is derived from an EMBL/GenBank/DDBJ whole genome shotgun (WGS) entry which is preliminary data.</text>
</comment>
<sequence>MDGVNEAHFRNASITIGSLTIKLTSACLIDIRSIGKSELSLGSPTWMLVFLSSRIVQQCRWPKQDLRIIV</sequence>
<proteinExistence type="predicted"/>
<organism evidence="1 2">
    <name type="scientific">Trichinella spiralis</name>
    <name type="common">Trichina worm</name>
    <dbReference type="NCBI Taxonomy" id="6334"/>
    <lineage>
        <taxon>Eukaryota</taxon>
        <taxon>Metazoa</taxon>
        <taxon>Ecdysozoa</taxon>
        <taxon>Nematoda</taxon>
        <taxon>Enoplea</taxon>
        <taxon>Dorylaimia</taxon>
        <taxon>Trichinellida</taxon>
        <taxon>Trichinellidae</taxon>
        <taxon>Trichinella</taxon>
    </lineage>
</organism>
<reference evidence="1 2" key="1">
    <citation type="submission" date="2024-07" db="EMBL/GenBank/DDBJ databases">
        <title>Enhanced genomic and transcriptomic resources for Trichinella pseudospiralis and T. spiralis underpin the discovery of pronounced molecular differences between stages and species.</title>
        <authorList>
            <person name="Pasi K.K."/>
            <person name="La Rosa G."/>
            <person name="Gomez-Morales M.A."/>
            <person name="Tosini F."/>
            <person name="Sumanam S."/>
            <person name="Young N.D."/>
            <person name="Chang B.C."/>
            <person name="Robin G.B."/>
        </authorList>
    </citation>
    <scope>NUCLEOTIDE SEQUENCE [LARGE SCALE GENOMIC DNA]</scope>
    <source>
        <strain evidence="1">ISS534</strain>
    </source>
</reference>
<keyword evidence="1" id="KW-0378">Hydrolase</keyword>
<accession>A0ABR3KBP0</accession>
<evidence type="ECO:0000313" key="2">
    <source>
        <dbReference type="Proteomes" id="UP001558632"/>
    </source>
</evidence>
<dbReference type="Proteomes" id="UP001558632">
    <property type="component" value="Unassembled WGS sequence"/>
</dbReference>
<dbReference type="GO" id="GO:0016787">
    <property type="term" value="F:hydrolase activity"/>
    <property type="evidence" value="ECO:0007669"/>
    <property type="project" value="UniProtKB-KW"/>
</dbReference>
<name>A0ABR3KBP0_TRISP</name>
<protein>
    <submittedName>
        <fullName evidence="1">Ubiquitin carboxyl-terminal hydrolase</fullName>
    </submittedName>
</protein>
<keyword evidence="2" id="KW-1185">Reference proteome</keyword>